<evidence type="ECO:0000256" key="1">
    <source>
        <dbReference type="SAM" id="Phobius"/>
    </source>
</evidence>
<keyword evidence="3" id="KW-1185">Reference proteome</keyword>
<protein>
    <recommendedName>
        <fullName evidence="4">Lecithin:retinol acyltransferase</fullName>
    </recommendedName>
</protein>
<organism evidence="2 3">
    <name type="scientific">Undibacterium aquatile</name>
    <dbReference type="NCBI Taxonomy" id="1537398"/>
    <lineage>
        <taxon>Bacteria</taxon>
        <taxon>Pseudomonadati</taxon>
        <taxon>Pseudomonadota</taxon>
        <taxon>Betaproteobacteria</taxon>
        <taxon>Burkholderiales</taxon>
        <taxon>Oxalobacteraceae</taxon>
        <taxon>Undibacterium</taxon>
    </lineage>
</organism>
<reference evidence="2 3" key="1">
    <citation type="submission" date="2020-08" db="EMBL/GenBank/DDBJ databases">
        <title>Novel species isolated from subtropical streams in China.</title>
        <authorList>
            <person name="Lu H."/>
        </authorList>
    </citation>
    <scope>NUCLEOTIDE SEQUENCE [LARGE SCALE GENOMIC DNA]</scope>
    <source>
        <strain evidence="2 3">CCTCC AB 2015119</strain>
    </source>
</reference>
<evidence type="ECO:0000313" key="3">
    <source>
        <dbReference type="Proteomes" id="UP000637632"/>
    </source>
</evidence>
<proteinExistence type="predicted"/>
<dbReference type="Proteomes" id="UP000637632">
    <property type="component" value="Unassembled WGS sequence"/>
</dbReference>
<comment type="caution">
    <text evidence="2">The sequence shown here is derived from an EMBL/GenBank/DDBJ whole genome shotgun (WGS) entry which is preliminary data.</text>
</comment>
<accession>A0ABR6XAZ4</accession>
<keyword evidence="1" id="KW-1133">Transmembrane helix</keyword>
<dbReference type="RefSeq" id="WP_190476819.1">
    <property type="nucleotide sequence ID" value="NZ_JACOFT010000001.1"/>
</dbReference>
<feature type="transmembrane region" description="Helical" evidence="1">
    <location>
        <begin position="111"/>
        <end position="128"/>
    </location>
</feature>
<keyword evidence="1" id="KW-0472">Membrane</keyword>
<sequence length="129" mass="14394">MNQTFFPVRLPMAIIKRAKLSGLGDHIGILQPDGYVFHTTDDKGPHMTTLQGFSAGRQVEIVEEIPMHKYWEAQARIQSELFSGKAYNLLNNNCEVVANRIAGNHPESRQVAFWLMALMLAGVAVVLSK</sequence>
<dbReference type="Gene3D" id="3.90.1720.10">
    <property type="entry name" value="endopeptidase domain like (from Nostoc punctiforme)"/>
    <property type="match status" value="1"/>
</dbReference>
<evidence type="ECO:0008006" key="4">
    <source>
        <dbReference type="Google" id="ProtNLM"/>
    </source>
</evidence>
<gene>
    <name evidence="2" type="ORF">H8K26_01390</name>
</gene>
<keyword evidence="1" id="KW-0812">Transmembrane</keyword>
<name>A0ABR6XAZ4_9BURK</name>
<evidence type="ECO:0000313" key="2">
    <source>
        <dbReference type="EMBL" id="MBC3810081.1"/>
    </source>
</evidence>
<dbReference type="EMBL" id="JACOFT010000001">
    <property type="protein sequence ID" value="MBC3810081.1"/>
    <property type="molecule type" value="Genomic_DNA"/>
</dbReference>